<accession>A0AAW9RT19</accession>
<evidence type="ECO:0000256" key="2">
    <source>
        <dbReference type="SAM" id="SignalP"/>
    </source>
</evidence>
<proteinExistence type="predicted"/>
<name>A0AAW9RT19_9HYPH</name>
<gene>
    <name evidence="3" type="primary">dctP</name>
    <name evidence="3" type="ORF">V3328_08100</name>
</gene>
<dbReference type="GO" id="GO:0055085">
    <property type="term" value="P:transmembrane transport"/>
    <property type="evidence" value="ECO:0007669"/>
    <property type="project" value="InterPro"/>
</dbReference>
<sequence length="444" mass="48883">MKRLIFGTALLSALYTGAYAQDEFVVGIPSPPDQTTTVFIDSLTKSPHLSEIGISIKTASIQNYSIPDNYKDALISGEFDFAFYSTEIISAFSELELPYAKFLDLPLIASDTAEMASIQNSQYGDVVVAEIGQTGVLPLAFWYRPTTQLISTSQIDSAKQFAGMKVIAKDALASDLIEEFGASASTLPQSESILALQRGAFEAAEWSPYGSTDSKYWGSVAKSAIVDFRMPSGFFVVHQDLWVSLTEQQRVAFRAAISEAELAAQESRDELSLETVADLRTNGIKVLEFSDPHFSNRNDIWNAVVQTWLKQGLKDGPAALELYYSTIRSIPENIEKRGDIIPNIDESSPIYFASDRKRENARDLERGYGLRTGGVPPFSCGKVSYVEKPTRSLGRVYADLIELDGSLLEDYASCVNAISRSANTFDGEVNIYIFMDIGILCPQQ</sequence>
<keyword evidence="4" id="KW-1185">Reference proteome</keyword>
<dbReference type="InterPro" id="IPR018389">
    <property type="entry name" value="DctP_fam"/>
</dbReference>
<reference evidence="3 4" key="1">
    <citation type="submission" date="2024-02" db="EMBL/GenBank/DDBJ databases">
        <title>Genome analysis and characterization of Microbaculum marinisediminis sp. nov., isolated from marine sediment.</title>
        <authorList>
            <person name="Du Z.-J."/>
            <person name="Ye Y.-Q."/>
            <person name="Zhang Z.-R."/>
            <person name="Yuan S.-M."/>
            <person name="Zhang X.-Y."/>
        </authorList>
    </citation>
    <scope>NUCLEOTIDE SEQUENCE [LARGE SCALE GENOMIC DNA]</scope>
    <source>
        <strain evidence="3 4">SDUM1044001</strain>
    </source>
</reference>
<organism evidence="3 4">
    <name type="scientific">Microbaculum marinum</name>
    <dbReference type="NCBI Taxonomy" id="1764581"/>
    <lineage>
        <taxon>Bacteria</taxon>
        <taxon>Pseudomonadati</taxon>
        <taxon>Pseudomonadota</taxon>
        <taxon>Alphaproteobacteria</taxon>
        <taxon>Hyphomicrobiales</taxon>
        <taxon>Tepidamorphaceae</taxon>
        <taxon>Microbaculum</taxon>
    </lineage>
</organism>
<evidence type="ECO:0000313" key="4">
    <source>
        <dbReference type="Proteomes" id="UP001378188"/>
    </source>
</evidence>
<evidence type="ECO:0000313" key="3">
    <source>
        <dbReference type="EMBL" id="MEJ8571430.1"/>
    </source>
</evidence>
<dbReference type="PANTHER" id="PTHR33376">
    <property type="match status" value="1"/>
</dbReference>
<dbReference type="EMBL" id="JAZHOF010000003">
    <property type="protein sequence ID" value="MEJ8571430.1"/>
    <property type="molecule type" value="Genomic_DNA"/>
</dbReference>
<comment type="caution">
    <text evidence="3">The sequence shown here is derived from an EMBL/GenBank/DDBJ whole genome shotgun (WGS) entry which is preliminary data.</text>
</comment>
<dbReference type="NCBIfam" id="NF037995">
    <property type="entry name" value="TRAP_S1"/>
    <property type="match status" value="1"/>
</dbReference>
<dbReference type="AlphaFoldDB" id="A0AAW9RT19"/>
<dbReference type="InterPro" id="IPR038404">
    <property type="entry name" value="TRAP_DctP_sf"/>
</dbReference>
<dbReference type="Pfam" id="PF03480">
    <property type="entry name" value="DctP"/>
    <property type="match status" value="1"/>
</dbReference>
<dbReference type="RefSeq" id="WP_340329131.1">
    <property type="nucleotide sequence ID" value="NZ_JAZHOF010000003.1"/>
</dbReference>
<dbReference type="Proteomes" id="UP001378188">
    <property type="component" value="Unassembled WGS sequence"/>
</dbReference>
<dbReference type="Gene3D" id="3.40.190.170">
    <property type="entry name" value="Bacterial extracellular solute-binding protein, family 7"/>
    <property type="match status" value="1"/>
</dbReference>
<protein>
    <submittedName>
        <fullName evidence="3">TRAP transporter substrate-binding protein DctP</fullName>
    </submittedName>
</protein>
<dbReference type="PANTHER" id="PTHR33376:SF4">
    <property type="entry name" value="SIALIC ACID-BINDING PERIPLASMIC PROTEIN SIAP"/>
    <property type="match status" value="1"/>
</dbReference>
<feature type="chain" id="PRO_5043993078" evidence="2">
    <location>
        <begin position="21"/>
        <end position="444"/>
    </location>
</feature>
<feature type="signal peptide" evidence="2">
    <location>
        <begin position="1"/>
        <end position="20"/>
    </location>
</feature>
<keyword evidence="1 2" id="KW-0732">Signal</keyword>
<evidence type="ECO:0000256" key="1">
    <source>
        <dbReference type="ARBA" id="ARBA00022729"/>
    </source>
</evidence>